<dbReference type="AlphaFoldDB" id="A0A2T2XVA9"/>
<keyword evidence="6" id="KW-0812">Transmembrane</keyword>
<gene>
    <name evidence="8" type="ORF">C8256_24295</name>
</gene>
<dbReference type="EMBL" id="PYHO01000039">
    <property type="protein sequence ID" value="PSR44253.1"/>
    <property type="molecule type" value="Genomic_DNA"/>
</dbReference>
<evidence type="ECO:0000256" key="1">
    <source>
        <dbReference type="ARBA" id="ARBA00001946"/>
    </source>
</evidence>
<comment type="cofactor">
    <cofactor evidence="1">
        <name>Mg(2+)</name>
        <dbReference type="ChEBI" id="CHEBI:18420"/>
    </cofactor>
</comment>
<sequence>MRIELRSFFWFSMFITAVSNLLSLAATYLLWPVYPGGWYVSRATESIGIMLIMIALMSDIFSRYQNSCRAYAQSYENSVRDPMTGLYHRGYFYEQLSRIVAWASPGQPVSLIFCDLDHFKNINDTYGHLQGDRVIIHLAQMMMNTVRQHDIVARIGGEEFAIILQNTDMHKATIIAERLRRHVEIATPESTGNDFPKKITLSLGIASTRENTLLANELAHMADSALYTAKRQGRNRVAVYHHNLIF</sequence>
<dbReference type="InterPro" id="IPR043128">
    <property type="entry name" value="Rev_trsase/Diguanyl_cyclase"/>
</dbReference>
<dbReference type="NCBIfam" id="TIGR00254">
    <property type="entry name" value="GGDEF"/>
    <property type="match status" value="1"/>
</dbReference>
<dbReference type="Pfam" id="PF00990">
    <property type="entry name" value="GGDEF"/>
    <property type="match status" value="1"/>
</dbReference>
<evidence type="ECO:0000256" key="3">
    <source>
        <dbReference type="ARBA" id="ARBA00012528"/>
    </source>
</evidence>
<comment type="catalytic activity">
    <reaction evidence="5">
        <text>2 GTP = 3',3'-c-di-GMP + 2 diphosphate</text>
        <dbReference type="Rhea" id="RHEA:24898"/>
        <dbReference type="ChEBI" id="CHEBI:33019"/>
        <dbReference type="ChEBI" id="CHEBI:37565"/>
        <dbReference type="ChEBI" id="CHEBI:58805"/>
        <dbReference type="EC" id="2.7.7.65"/>
    </reaction>
</comment>
<evidence type="ECO:0000256" key="6">
    <source>
        <dbReference type="SAM" id="Phobius"/>
    </source>
</evidence>
<evidence type="ECO:0000256" key="2">
    <source>
        <dbReference type="ARBA" id="ARBA00004665"/>
    </source>
</evidence>
<evidence type="ECO:0000313" key="9">
    <source>
        <dbReference type="Proteomes" id="UP000240892"/>
    </source>
</evidence>
<keyword evidence="4" id="KW-0342">GTP-binding</keyword>
<keyword evidence="4" id="KW-0547">Nucleotide-binding</keyword>
<keyword evidence="6" id="KW-0472">Membrane</keyword>
<dbReference type="SUPFAM" id="SSF55073">
    <property type="entry name" value="Nucleotide cyclase"/>
    <property type="match status" value="1"/>
</dbReference>
<protein>
    <recommendedName>
        <fullName evidence="3">diguanylate cyclase</fullName>
        <ecNumber evidence="3">2.7.7.65</ecNumber>
    </recommendedName>
</protein>
<dbReference type="Proteomes" id="UP000240892">
    <property type="component" value="Unassembled WGS sequence"/>
</dbReference>
<dbReference type="GO" id="GO:0005525">
    <property type="term" value="F:GTP binding"/>
    <property type="evidence" value="ECO:0007669"/>
    <property type="project" value="UniProtKB-KW"/>
</dbReference>
<evidence type="ECO:0000256" key="4">
    <source>
        <dbReference type="ARBA" id="ARBA00023134"/>
    </source>
</evidence>
<keyword evidence="9" id="KW-1185">Reference proteome</keyword>
<comment type="pathway">
    <text evidence="2">Purine metabolism; 3',5'-cyclic di-GMP biosynthesis.</text>
</comment>
<dbReference type="PANTHER" id="PTHR45138:SF9">
    <property type="entry name" value="DIGUANYLATE CYCLASE DGCM-RELATED"/>
    <property type="match status" value="1"/>
</dbReference>
<dbReference type="EC" id="2.7.7.65" evidence="3"/>
<dbReference type="InterPro" id="IPR029787">
    <property type="entry name" value="Nucleotide_cyclase"/>
</dbReference>
<feature type="domain" description="GGDEF" evidence="7">
    <location>
        <begin position="107"/>
        <end position="242"/>
    </location>
</feature>
<feature type="transmembrane region" description="Helical" evidence="6">
    <location>
        <begin position="43"/>
        <end position="61"/>
    </location>
</feature>
<evidence type="ECO:0000313" key="8">
    <source>
        <dbReference type="EMBL" id="PSR44253.1"/>
    </source>
</evidence>
<dbReference type="GO" id="GO:1902201">
    <property type="term" value="P:negative regulation of bacterial-type flagellum-dependent cell motility"/>
    <property type="evidence" value="ECO:0007669"/>
    <property type="project" value="TreeGrafter"/>
</dbReference>
<dbReference type="InterPro" id="IPR050469">
    <property type="entry name" value="Diguanylate_Cyclase"/>
</dbReference>
<dbReference type="GO" id="GO:0005886">
    <property type="term" value="C:plasma membrane"/>
    <property type="evidence" value="ECO:0007669"/>
    <property type="project" value="TreeGrafter"/>
</dbReference>
<accession>A0A2T2XVA9</accession>
<keyword evidence="6" id="KW-1133">Transmembrane helix</keyword>
<dbReference type="PANTHER" id="PTHR45138">
    <property type="entry name" value="REGULATORY COMPONENTS OF SENSORY TRANSDUCTION SYSTEM"/>
    <property type="match status" value="1"/>
</dbReference>
<organism evidence="8 9">
    <name type="scientific">Kluyvera genomosp. 2</name>
    <dbReference type="NCBI Taxonomy" id="2774054"/>
    <lineage>
        <taxon>Bacteria</taxon>
        <taxon>Pseudomonadati</taxon>
        <taxon>Pseudomonadota</taxon>
        <taxon>Gammaproteobacteria</taxon>
        <taxon>Enterobacterales</taxon>
        <taxon>Enterobacteriaceae</taxon>
        <taxon>Kluyvera</taxon>
    </lineage>
</organism>
<dbReference type="InterPro" id="IPR000160">
    <property type="entry name" value="GGDEF_dom"/>
</dbReference>
<dbReference type="PROSITE" id="PS50887">
    <property type="entry name" value="GGDEF"/>
    <property type="match status" value="1"/>
</dbReference>
<evidence type="ECO:0000256" key="5">
    <source>
        <dbReference type="ARBA" id="ARBA00034247"/>
    </source>
</evidence>
<name>A0A2T2XVA9_9ENTR</name>
<evidence type="ECO:0000259" key="7">
    <source>
        <dbReference type="PROSITE" id="PS50887"/>
    </source>
</evidence>
<dbReference type="GO" id="GO:0052621">
    <property type="term" value="F:diguanylate cyclase activity"/>
    <property type="evidence" value="ECO:0007669"/>
    <property type="project" value="UniProtKB-EC"/>
</dbReference>
<reference evidence="8 9" key="1">
    <citation type="submission" date="2018-03" db="EMBL/GenBank/DDBJ databases">
        <title>First report of an OXA-48+CTX-M-M-producing Kluyvera ascorbata clone recovered from patients admitted in a University Hospital in Madrid, Spain.</title>
        <authorList>
            <person name="Hernandez-Garcia M."/>
            <person name="Leon-Sampedro R."/>
            <person name="Perez-Viso B."/>
            <person name="Morosini M.I."/>
            <person name="Lopez-Fresnena N."/>
            <person name="Coque T.M."/>
            <person name="Bonten M."/>
            <person name="Malhotra-Kumar S."/>
            <person name="Ruiz-Garbajosa P."/>
            <person name="Canton R."/>
        </authorList>
    </citation>
    <scope>NUCLEOTIDE SEQUENCE [LARGE SCALE GENOMIC DNA]</scope>
    <source>
        <strain evidence="8 9">KA2</strain>
    </source>
</reference>
<feature type="transmembrane region" description="Helical" evidence="6">
    <location>
        <begin position="7"/>
        <end position="31"/>
    </location>
</feature>
<proteinExistence type="predicted"/>
<dbReference type="CDD" id="cd01949">
    <property type="entry name" value="GGDEF"/>
    <property type="match status" value="1"/>
</dbReference>
<dbReference type="Gene3D" id="3.30.70.270">
    <property type="match status" value="1"/>
</dbReference>
<dbReference type="FunFam" id="3.30.70.270:FF:000001">
    <property type="entry name" value="Diguanylate cyclase domain protein"/>
    <property type="match status" value="1"/>
</dbReference>
<dbReference type="SMART" id="SM00267">
    <property type="entry name" value="GGDEF"/>
    <property type="match status" value="1"/>
</dbReference>
<dbReference type="GO" id="GO:0043709">
    <property type="term" value="P:cell adhesion involved in single-species biofilm formation"/>
    <property type="evidence" value="ECO:0007669"/>
    <property type="project" value="TreeGrafter"/>
</dbReference>
<comment type="caution">
    <text evidence="8">The sequence shown here is derived from an EMBL/GenBank/DDBJ whole genome shotgun (WGS) entry which is preliminary data.</text>
</comment>